<dbReference type="AlphaFoldDB" id="A0A1M6ZQS7"/>
<evidence type="ECO:0000313" key="3">
    <source>
        <dbReference type="EMBL" id="SHL32683.1"/>
    </source>
</evidence>
<dbReference type="RefSeq" id="WP_149777761.1">
    <property type="nucleotide sequence ID" value="NZ_FRCB01000001.1"/>
</dbReference>
<keyword evidence="4" id="KW-1185">Reference proteome</keyword>
<dbReference type="EMBL" id="FRCB01000001">
    <property type="protein sequence ID" value="SHL32683.1"/>
    <property type="molecule type" value="Genomic_DNA"/>
</dbReference>
<evidence type="ECO:0000256" key="2">
    <source>
        <dbReference type="RuleBase" id="RU362080"/>
    </source>
</evidence>
<organism evidence="3 4">
    <name type="scientific">Roseovarius litoreus</name>
    <dbReference type="NCBI Taxonomy" id="1155722"/>
    <lineage>
        <taxon>Bacteria</taxon>
        <taxon>Pseudomonadati</taxon>
        <taxon>Pseudomonadota</taxon>
        <taxon>Alphaproteobacteria</taxon>
        <taxon>Rhodobacterales</taxon>
        <taxon>Roseobacteraceae</taxon>
        <taxon>Roseovarius</taxon>
    </lineage>
</organism>
<proteinExistence type="inferred from homology"/>
<name>A0A1M6ZQS7_9RHOB</name>
<comment type="similarity">
    <text evidence="1 2">Belongs to the phD/YefM antitoxin family.</text>
</comment>
<accession>A0A1M6ZQS7</accession>
<dbReference type="Proteomes" id="UP000322545">
    <property type="component" value="Unassembled WGS sequence"/>
</dbReference>
<evidence type="ECO:0000313" key="4">
    <source>
        <dbReference type="Proteomes" id="UP000322545"/>
    </source>
</evidence>
<evidence type="ECO:0000256" key="1">
    <source>
        <dbReference type="ARBA" id="ARBA00009981"/>
    </source>
</evidence>
<dbReference type="Pfam" id="PF02604">
    <property type="entry name" value="PhdYeFM_antitox"/>
    <property type="match status" value="1"/>
</dbReference>
<dbReference type="SUPFAM" id="SSF143120">
    <property type="entry name" value="YefM-like"/>
    <property type="match status" value="1"/>
</dbReference>
<gene>
    <name evidence="3" type="ORF">SAMN05443432_101148</name>
</gene>
<protein>
    <recommendedName>
        <fullName evidence="2">Antitoxin</fullName>
    </recommendedName>
</protein>
<comment type="function">
    <text evidence="2">Antitoxin component of a type II toxin-antitoxin (TA) system.</text>
</comment>
<dbReference type="InterPro" id="IPR006442">
    <property type="entry name" value="Antitoxin_Phd/YefM"/>
</dbReference>
<dbReference type="Gene3D" id="3.40.1620.10">
    <property type="entry name" value="YefM-like domain"/>
    <property type="match status" value="1"/>
</dbReference>
<reference evidence="3 4" key="1">
    <citation type="submission" date="2016-11" db="EMBL/GenBank/DDBJ databases">
        <authorList>
            <person name="Varghese N."/>
            <person name="Submissions S."/>
        </authorList>
    </citation>
    <scope>NUCLEOTIDE SEQUENCE [LARGE SCALE GENOMIC DNA]</scope>
    <source>
        <strain evidence="3 4">DSM 28249</strain>
    </source>
</reference>
<dbReference type="InterPro" id="IPR036165">
    <property type="entry name" value="YefM-like_sf"/>
</dbReference>
<sequence>MVIEVSSDRLRSQLSAHVDHLLATGERLILTRHGRSVAALVRMKDLEALESVDQNREIFLEQRHAERMREFRMLRDGLL</sequence>